<protein>
    <submittedName>
        <fullName evidence="3">Glycosyl transferase, family 2</fullName>
    </submittedName>
</protein>
<organism evidence="3 4">
    <name type="scientific">Thermogladius calderae (strain DSM 22663 / VKM B-2946 / 1633)</name>
    <dbReference type="NCBI Taxonomy" id="1184251"/>
    <lineage>
        <taxon>Archaea</taxon>
        <taxon>Thermoproteota</taxon>
        <taxon>Thermoprotei</taxon>
        <taxon>Desulfurococcales</taxon>
        <taxon>Desulfurococcaceae</taxon>
        <taxon>Thermogladius</taxon>
    </lineage>
</organism>
<keyword evidence="1" id="KW-0472">Membrane</keyword>
<keyword evidence="4" id="KW-1185">Reference proteome</keyword>
<dbReference type="InterPro" id="IPR050256">
    <property type="entry name" value="Glycosyltransferase_2"/>
</dbReference>
<keyword evidence="3" id="KW-0808">Transferase</keyword>
<feature type="transmembrane region" description="Helical" evidence="1">
    <location>
        <begin position="225"/>
        <end position="245"/>
    </location>
</feature>
<feature type="domain" description="Glycosyltransferase 2-like" evidence="2">
    <location>
        <begin position="5"/>
        <end position="158"/>
    </location>
</feature>
<dbReference type="OrthoDB" id="11098at2157"/>
<sequence length="298" mass="33918">MDFAILIPVLNEREGLEKTLKEIIELGYDPARILVVDGGSTDGTPDVARSFGVRVVQQEGRGKADAIKSGLKYINDSVVVVMDGDYTYPAEHIRDLIKKVNEGYDLVIGARKHFEKGAQTAVYRFGNWFLTSMFNIFYGVKLSDALSGMYAVKKRILDEVEFEFKDFSIEAEILSHTLSTGYKVAEIPIKYRRRVGKKKLGVRHGFTILLSMLLLTWRYNPTFTVFLLGALTLIPGLYFDFYVFLKYFLTGVIHHIRALVGAIFTTTGIVSFSLALAVFYMKRMEVRLLRRISQYCRD</sequence>
<dbReference type="SUPFAM" id="SSF53448">
    <property type="entry name" value="Nucleotide-diphospho-sugar transferases"/>
    <property type="match status" value="1"/>
</dbReference>
<dbReference type="eggNOG" id="arCOG00894">
    <property type="taxonomic scope" value="Archaea"/>
</dbReference>
<proteinExistence type="predicted"/>
<dbReference type="GO" id="GO:0016740">
    <property type="term" value="F:transferase activity"/>
    <property type="evidence" value="ECO:0007669"/>
    <property type="project" value="UniProtKB-KW"/>
</dbReference>
<accession>I3TGD1</accession>
<dbReference type="PANTHER" id="PTHR48090:SF7">
    <property type="entry name" value="RFBJ PROTEIN"/>
    <property type="match status" value="1"/>
</dbReference>
<dbReference type="Proteomes" id="UP000005270">
    <property type="component" value="Chromosome"/>
</dbReference>
<evidence type="ECO:0000256" key="1">
    <source>
        <dbReference type="SAM" id="Phobius"/>
    </source>
</evidence>
<dbReference type="HOGENOM" id="CLU_033536_7_3_2"/>
<dbReference type="FunCoup" id="I3TGD1">
    <property type="interactions" value="187"/>
</dbReference>
<dbReference type="STRING" id="1184251.TCELL_1397"/>
<evidence type="ECO:0000259" key="2">
    <source>
        <dbReference type="Pfam" id="PF00535"/>
    </source>
</evidence>
<reference evidence="3 4" key="1">
    <citation type="journal article" date="2012" name="J. Bacteriol.">
        <title>Complete genome sequence of the hyperthermophilic cellulolytic Crenarchaeon 'Thermogladius cellulolyticus' 1633.</title>
        <authorList>
            <person name="Mardanov A.V."/>
            <person name="Kochetkova T.V."/>
            <person name="Beletsky A.V."/>
            <person name="Bonch-Osmolovskaya E.A."/>
            <person name="Ravin N.V."/>
            <person name="Skryabin K.G."/>
        </authorList>
    </citation>
    <scope>NUCLEOTIDE SEQUENCE [LARGE SCALE GENOMIC DNA]</scope>
    <source>
        <strain evidence="4">DSM 22663 / VKM B-2946 / 1633</strain>
    </source>
</reference>
<dbReference type="InterPro" id="IPR001173">
    <property type="entry name" value="Glyco_trans_2-like"/>
</dbReference>
<dbReference type="CDD" id="cd04179">
    <property type="entry name" value="DPM_DPG-synthase_like"/>
    <property type="match status" value="1"/>
</dbReference>
<dbReference type="AlphaFoldDB" id="I3TGD1"/>
<dbReference type="Gene3D" id="3.90.550.10">
    <property type="entry name" value="Spore Coat Polysaccharide Biosynthesis Protein SpsA, Chain A"/>
    <property type="match status" value="1"/>
</dbReference>
<dbReference type="PANTHER" id="PTHR48090">
    <property type="entry name" value="UNDECAPRENYL-PHOSPHATE 4-DEOXY-4-FORMAMIDO-L-ARABINOSE TRANSFERASE-RELATED"/>
    <property type="match status" value="1"/>
</dbReference>
<dbReference type="KEGG" id="thg:TCELL_1397"/>
<name>I3TGD1_THEC1</name>
<evidence type="ECO:0000313" key="4">
    <source>
        <dbReference type="Proteomes" id="UP000005270"/>
    </source>
</evidence>
<dbReference type="Pfam" id="PF00535">
    <property type="entry name" value="Glycos_transf_2"/>
    <property type="match status" value="1"/>
</dbReference>
<dbReference type="EMBL" id="CP003531">
    <property type="protein sequence ID" value="AFK51819.1"/>
    <property type="molecule type" value="Genomic_DNA"/>
</dbReference>
<feature type="transmembrane region" description="Helical" evidence="1">
    <location>
        <begin position="257"/>
        <end position="281"/>
    </location>
</feature>
<keyword evidence="1" id="KW-0812">Transmembrane</keyword>
<dbReference type="InterPro" id="IPR029044">
    <property type="entry name" value="Nucleotide-diphossugar_trans"/>
</dbReference>
<evidence type="ECO:0000313" key="3">
    <source>
        <dbReference type="EMBL" id="AFK51819.1"/>
    </source>
</evidence>
<feature type="transmembrane region" description="Helical" evidence="1">
    <location>
        <begin position="200"/>
        <end position="219"/>
    </location>
</feature>
<gene>
    <name evidence="3" type="ordered locus">TCELL_1397</name>
</gene>
<dbReference type="InParanoid" id="I3TGD1"/>
<keyword evidence="1" id="KW-1133">Transmembrane helix</keyword>